<dbReference type="EMBL" id="RZYA01000002">
    <property type="protein sequence ID" value="RVU28037.1"/>
    <property type="molecule type" value="Genomic_DNA"/>
</dbReference>
<dbReference type="PANTHER" id="PTHR46615">
    <property type="entry name" value="ARYLSULFATASE K"/>
    <property type="match status" value="1"/>
</dbReference>
<sequence length="506" mass="57289">MNESTTKHPTTKRPNILLVVSDQERQRGWLPPTVRLPWRERLLAEGLEFTNYWTHSAPCSPSRATMMTGQYVPQHGVAENVIFPWQPELDTTVPTIGSSLRKAGYRTSYIGKWHLSRSARPDMEAYGYGDWDGNDHHFMGMAGTGVHFDPVIARNAAHWLTRNADAPQPWFLTVALVNPHDVMWYPIDQPDYQRANPKMLDFVRQFLDSGDWGGGQAIPPYEQSYDEVFTDLPANFDDDLHTKPDTQRQWRHDQQNSLWGHIDPKDKRAWLRHLDYYAQLHRLADESLGTVLGALESSGNWDDTIVIFTSDHGDMCGSHGLRSKGPFVYDEIMRVPCYVKVPGVTRPGSTTHALASHVDLATTICSLAGVAPDPSFQGTDLSPVFADPATSVRDYVLFAHDAVHTRRIQHTRYAVRGMFDGRFKYARYFGVGGGMPADRPEPPAPSRQLYGPDAAFDDNDHELYDLREDPGELVNLAMDRGRRAEVRERFAQLRAIEHTDLAPLKE</sequence>
<comment type="similarity">
    <text evidence="1">Belongs to the sulfatase family.</text>
</comment>
<organism evidence="4 5">
    <name type="scientific">Streptomyces antnestii</name>
    <dbReference type="NCBI Taxonomy" id="2494256"/>
    <lineage>
        <taxon>Bacteria</taxon>
        <taxon>Bacillati</taxon>
        <taxon>Actinomycetota</taxon>
        <taxon>Actinomycetes</taxon>
        <taxon>Kitasatosporales</taxon>
        <taxon>Streptomycetaceae</taxon>
        <taxon>Streptomyces</taxon>
    </lineage>
</organism>
<dbReference type="GO" id="GO:0004065">
    <property type="term" value="F:arylsulfatase activity"/>
    <property type="evidence" value="ECO:0007669"/>
    <property type="project" value="TreeGrafter"/>
</dbReference>
<keyword evidence="5" id="KW-1185">Reference proteome</keyword>
<protein>
    <recommendedName>
        <fullName evidence="3">Sulfatase N-terminal domain-containing protein</fullName>
    </recommendedName>
</protein>
<proteinExistence type="inferred from homology"/>
<dbReference type="InterPro" id="IPR000917">
    <property type="entry name" value="Sulfatase_N"/>
</dbReference>
<evidence type="ECO:0000313" key="5">
    <source>
        <dbReference type="Proteomes" id="UP000283128"/>
    </source>
</evidence>
<dbReference type="CDD" id="cd16035">
    <property type="entry name" value="sulfatase_like"/>
    <property type="match status" value="1"/>
</dbReference>
<dbReference type="Gene3D" id="3.40.720.10">
    <property type="entry name" value="Alkaline Phosphatase, subunit A"/>
    <property type="match status" value="1"/>
</dbReference>
<dbReference type="RefSeq" id="WP_127827192.1">
    <property type="nucleotide sequence ID" value="NZ_RZYA01000002.1"/>
</dbReference>
<comment type="caution">
    <text evidence="4">The sequence shown here is derived from an EMBL/GenBank/DDBJ whole genome shotgun (WGS) entry which is preliminary data.</text>
</comment>
<dbReference type="InterPro" id="IPR017850">
    <property type="entry name" value="Alkaline_phosphatase_core_sf"/>
</dbReference>
<gene>
    <name evidence="4" type="ORF">EOT10_07175</name>
</gene>
<dbReference type="Proteomes" id="UP000283128">
    <property type="component" value="Unassembled WGS sequence"/>
</dbReference>
<dbReference type="PANTHER" id="PTHR46615:SF1">
    <property type="entry name" value="ARYLSULFATASE K"/>
    <property type="match status" value="1"/>
</dbReference>
<evidence type="ECO:0000256" key="2">
    <source>
        <dbReference type="ARBA" id="ARBA00022801"/>
    </source>
</evidence>
<evidence type="ECO:0000256" key="1">
    <source>
        <dbReference type="ARBA" id="ARBA00008779"/>
    </source>
</evidence>
<dbReference type="GO" id="GO:0015024">
    <property type="term" value="F:glucuronate-2-sulfatase activity"/>
    <property type="evidence" value="ECO:0007669"/>
    <property type="project" value="TreeGrafter"/>
</dbReference>
<dbReference type="PROSITE" id="PS00149">
    <property type="entry name" value="SULFATASE_2"/>
    <property type="match status" value="1"/>
</dbReference>
<name>A0A437Q0J8_9ACTN</name>
<dbReference type="InterPro" id="IPR051849">
    <property type="entry name" value="GAG-degrading_sulfatase"/>
</dbReference>
<dbReference type="Pfam" id="PF00884">
    <property type="entry name" value="Sulfatase"/>
    <property type="match status" value="1"/>
</dbReference>
<keyword evidence="2" id="KW-0378">Hydrolase</keyword>
<reference evidence="4 5" key="1">
    <citation type="submission" date="2019-01" db="EMBL/GenBank/DDBJ databases">
        <title>Genome sequences of Streptomyces and Rhizobium isolates collected from root and soil.</title>
        <authorList>
            <person name="Chhettri S."/>
            <person name="Sevigny J.L."/>
            <person name="Sen A."/>
            <person name="Ennis N."/>
            <person name="Tisa L."/>
        </authorList>
    </citation>
    <scope>NUCLEOTIDE SEQUENCE [LARGE SCALE GENOMIC DNA]</scope>
    <source>
        <strain evidence="4 5">San01</strain>
    </source>
</reference>
<evidence type="ECO:0000313" key="4">
    <source>
        <dbReference type="EMBL" id="RVU28037.1"/>
    </source>
</evidence>
<feature type="domain" description="Sulfatase N-terminal" evidence="3">
    <location>
        <begin position="14"/>
        <end position="370"/>
    </location>
</feature>
<dbReference type="InterPro" id="IPR024607">
    <property type="entry name" value="Sulfatase_CS"/>
</dbReference>
<dbReference type="OrthoDB" id="9777306at2"/>
<dbReference type="AlphaFoldDB" id="A0A437Q0J8"/>
<accession>A0A437Q0J8</accession>
<evidence type="ECO:0000259" key="3">
    <source>
        <dbReference type="Pfam" id="PF00884"/>
    </source>
</evidence>
<dbReference type="SUPFAM" id="SSF53649">
    <property type="entry name" value="Alkaline phosphatase-like"/>
    <property type="match status" value="1"/>
</dbReference>